<proteinExistence type="predicted"/>
<feature type="transmembrane region" description="Helical" evidence="6">
    <location>
        <begin position="35"/>
        <end position="55"/>
    </location>
</feature>
<dbReference type="Pfam" id="PF09678">
    <property type="entry name" value="Caa3_CtaG"/>
    <property type="match status" value="1"/>
</dbReference>
<evidence type="ECO:0000256" key="5">
    <source>
        <dbReference type="ARBA" id="ARBA00023136"/>
    </source>
</evidence>
<evidence type="ECO:0000256" key="1">
    <source>
        <dbReference type="ARBA" id="ARBA00004651"/>
    </source>
</evidence>
<dbReference type="RefSeq" id="WP_345218202.1">
    <property type="nucleotide sequence ID" value="NZ_BAABGN010000013.1"/>
</dbReference>
<dbReference type="InterPro" id="IPR019108">
    <property type="entry name" value="Caa3_assmbl_CtaG-rel"/>
</dbReference>
<dbReference type="EMBL" id="BAABGN010000013">
    <property type="protein sequence ID" value="GAA4431784.1"/>
    <property type="molecule type" value="Genomic_DNA"/>
</dbReference>
<feature type="transmembrane region" description="Helical" evidence="6">
    <location>
        <begin position="176"/>
        <end position="198"/>
    </location>
</feature>
<sequence>MTTAPVWASVVAAGLAGGYLVLLRRRPTALRTWPTWRTGAWLTGTAVIAVGLVLAGSGAGDHRVHMAAHLALGMYAPLALVLGAPVRLLLGSLGHASRLRVTALLASGVVRALSHPVMAAVLNVGGMFVLYLSPLYAASAEHAGLHLLVIGHFILAGYLYTWAIAGPDPAPHRPSLVVRAAVLVAAAGAHAFLAKLLYARAGELAGAHPGHGTAAGADVVGLEAAARLMYYGGDVAEILLALLLFGVWYRRRAGRHQGRAPSRSR</sequence>
<feature type="transmembrane region" description="Helical" evidence="6">
    <location>
        <begin position="6"/>
        <end position="23"/>
    </location>
</feature>
<organism evidence="7 8">
    <name type="scientific">Georgenia halophila</name>
    <dbReference type="NCBI Taxonomy" id="620889"/>
    <lineage>
        <taxon>Bacteria</taxon>
        <taxon>Bacillati</taxon>
        <taxon>Actinomycetota</taxon>
        <taxon>Actinomycetes</taxon>
        <taxon>Micrococcales</taxon>
        <taxon>Bogoriellaceae</taxon>
        <taxon>Georgenia</taxon>
    </lineage>
</organism>
<keyword evidence="5 6" id="KW-0472">Membrane</keyword>
<name>A0ABP8LMR2_9MICO</name>
<keyword evidence="8" id="KW-1185">Reference proteome</keyword>
<keyword evidence="4 6" id="KW-1133">Transmembrane helix</keyword>
<accession>A0ABP8LMR2</accession>
<feature type="transmembrane region" description="Helical" evidence="6">
    <location>
        <begin position="67"/>
        <end position="90"/>
    </location>
</feature>
<feature type="transmembrane region" description="Helical" evidence="6">
    <location>
        <begin position="117"/>
        <end position="137"/>
    </location>
</feature>
<dbReference type="Proteomes" id="UP001500622">
    <property type="component" value="Unassembled WGS sequence"/>
</dbReference>
<gene>
    <name evidence="7" type="ORF">GCM10023169_36690</name>
</gene>
<comment type="subcellular location">
    <subcellularLocation>
        <location evidence="1">Cell membrane</location>
        <topology evidence="1">Multi-pass membrane protein</topology>
    </subcellularLocation>
</comment>
<evidence type="ECO:0000256" key="6">
    <source>
        <dbReference type="SAM" id="Phobius"/>
    </source>
</evidence>
<keyword evidence="2" id="KW-1003">Cell membrane</keyword>
<reference evidence="8" key="1">
    <citation type="journal article" date="2019" name="Int. J. Syst. Evol. Microbiol.">
        <title>The Global Catalogue of Microorganisms (GCM) 10K type strain sequencing project: providing services to taxonomists for standard genome sequencing and annotation.</title>
        <authorList>
            <consortium name="The Broad Institute Genomics Platform"/>
            <consortium name="The Broad Institute Genome Sequencing Center for Infectious Disease"/>
            <person name="Wu L."/>
            <person name="Ma J."/>
        </authorList>
    </citation>
    <scope>NUCLEOTIDE SEQUENCE [LARGE SCALE GENOMIC DNA]</scope>
    <source>
        <strain evidence="8">JCM 17810</strain>
    </source>
</reference>
<protein>
    <submittedName>
        <fullName evidence="7">Cytochrome c oxidase assembly protein</fullName>
    </submittedName>
</protein>
<evidence type="ECO:0000256" key="4">
    <source>
        <dbReference type="ARBA" id="ARBA00022989"/>
    </source>
</evidence>
<evidence type="ECO:0000313" key="8">
    <source>
        <dbReference type="Proteomes" id="UP001500622"/>
    </source>
</evidence>
<feature type="transmembrane region" description="Helical" evidence="6">
    <location>
        <begin position="228"/>
        <end position="249"/>
    </location>
</feature>
<comment type="caution">
    <text evidence="7">The sequence shown here is derived from an EMBL/GenBank/DDBJ whole genome shotgun (WGS) entry which is preliminary data.</text>
</comment>
<evidence type="ECO:0000256" key="3">
    <source>
        <dbReference type="ARBA" id="ARBA00022692"/>
    </source>
</evidence>
<evidence type="ECO:0000256" key="2">
    <source>
        <dbReference type="ARBA" id="ARBA00022475"/>
    </source>
</evidence>
<feature type="transmembrane region" description="Helical" evidence="6">
    <location>
        <begin position="143"/>
        <end position="164"/>
    </location>
</feature>
<evidence type="ECO:0000313" key="7">
    <source>
        <dbReference type="EMBL" id="GAA4431784.1"/>
    </source>
</evidence>
<keyword evidence="3 6" id="KW-0812">Transmembrane</keyword>